<dbReference type="InterPro" id="IPR035093">
    <property type="entry name" value="RelE/ParE_toxin_dom_sf"/>
</dbReference>
<evidence type="ECO:0000313" key="2">
    <source>
        <dbReference type="EMBL" id="WRI26284.1"/>
    </source>
</evidence>
<dbReference type="Pfam" id="PF05016">
    <property type="entry name" value="ParE_toxin"/>
    <property type="match status" value="1"/>
</dbReference>
<gene>
    <name evidence="2" type="ORF">SPL95_08160</name>
</gene>
<sequence>MSYTVAFSPEALTQLDALEDYISDAGSPVVAARFIDNLIRYCENLCLFPLRGVGHDDLLTHLRITHYRRTTAIAFTADPATETVSILGVFYGGQDYAALLQGDGESSLTNKE</sequence>
<dbReference type="EMBL" id="CP139639">
    <property type="protein sequence ID" value="WRI26284.1"/>
    <property type="molecule type" value="Genomic_DNA"/>
</dbReference>
<accession>A0ABZ1ADJ9</accession>
<dbReference type="Proteomes" id="UP001322392">
    <property type="component" value="Chromosome"/>
</dbReference>
<evidence type="ECO:0000313" key="3">
    <source>
        <dbReference type="Proteomes" id="UP001322392"/>
    </source>
</evidence>
<proteinExistence type="predicted"/>
<dbReference type="InterPro" id="IPR007712">
    <property type="entry name" value="RelE/ParE_toxin"/>
</dbReference>
<evidence type="ECO:0000256" key="1">
    <source>
        <dbReference type="ARBA" id="ARBA00022649"/>
    </source>
</evidence>
<protein>
    <submittedName>
        <fullName evidence="2">Type II toxin-antitoxin system RelE/ParE family toxin</fullName>
    </submittedName>
</protein>
<organism evidence="2 3">
    <name type="scientific">Pseudomonas canadensis</name>
    <dbReference type="NCBI Taxonomy" id="915099"/>
    <lineage>
        <taxon>Bacteria</taxon>
        <taxon>Pseudomonadati</taxon>
        <taxon>Pseudomonadota</taxon>
        <taxon>Gammaproteobacteria</taxon>
        <taxon>Pseudomonadales</taxon>
        <taxon>Pseudomonadaceae</taxon>
        <taxon>Pseudomonas</taxon>
    </lineage>
</organism>
<dbReference type="RefSeq" id="WP_311895018.1">
    <property type="nucleotide sequence ID" value="NZ_CP134777.1"/>
</dbReference>
<keyword evidence="3" id="KW-1185">Reference proteome</keyword>
<name>A0ABZ1ADJ9_9PSED</name>
<keyword evidence="1" id="KW-1277">Toxin-antitoxin system</keyword>
<reference evidence="2 3" key="1">
    <citation type="submission" date="2023-12" db="EMBL/GenBank/DDBJ databases">
        <title>First complete genome sequence of Pseudomonas canadensis strain Pcan-CK-23 isolated from homogenized tissues of Zophobas morio larvae.</title>
        <authorList>
            <person name="Kundlacz C."/>
            <person name="Aldeia C."/>
            <person name="Eddoubaji Y."/>
            <person name="Campos-Madueno E.I."/>
            <person name="Endimiani A."/>
        </authorList>
    </citation>
    <scope>NUCLEOTIDE SEQUENCE [LARGE SCALE GENOMIC DNA]</scope>
    <source>
        <strain evidence="2 3">Pcan-CK-23</strain>
    </source>
</reference>
<dbReference type="Gene3D" id="3.30.2310.20">
    <property type="entry name" value="RelE-like"/>
    <property type="match status" value="1"/>
</dbReference>